<feature type="compositionally biased region" description="Low complexity" evidence="1">
    <location>
        <begin position="605"/>
        <end position="615"/>
    </location>
</feature>
<dbReference type="EMBL" id="BLLK01000022">
    <property type="protein sequence ID" value="GFH47126.1"/>
    <property type="molecule type" value="Genomic_DNA"/>
</dbReference>
<proteinExistence type="predicted"/>
<evidence type="ECO:0000313" key="2">
    <source>
        <dbReference type="EMBL" id="GFH47126.1"/>
    </source>
</evidence>
<dbReference type="AlphaFoldDB" id="A0AAD3CJN4"/>
<dbReference type="Gene3D" id="1.10.10.60">
    <property type="entry name" value="Homeodomain-like"/>
    <property type="match status" value="1"/>
</dbReference>
<feature type="region of interest" description="Disordered" evidence="1">
    <location>
        <begin position="592"/>
        <end position="615"/>
    </location>
</feature>
<evidence type="ECO:0008006" key="4">
    <source>
        <dbReference type="Google" id="ProtNLM"/>
    </source>
</evidence>
<accession>A0AAD3CJN4</accession>
<sequence>MARYEEYATKEEHLHQKDKVLLNRYRAFNESLRRNSRNPFQPHQTIQEHQQHLECNSISLATEKELINELLRFHGWACIDVGREDYPQEVSLHDLIFSYEDLYRFGVWLTSTRKTMVRTTQRVVQAVISILKFLKAEGSEDENVVNQAWDRAKKLLAKIARSSENAYDRPSLCQLRKEGKALSYTDLVFVLKQQKKRVRYLIERKGEHGSRYEFLNQKLKLEYERLVVLQTLLKLPVRKSEASKIVVEGTRLKLKADERKNRKNPINIELSPSEQEIFQSWYELSTLHAWKDDVTWRPFEGVDTTTVLKAVTESIVGVPITTSILRTAVESYVEDIEDREDIRDAVHHAEGHTSDIAYRHYKRQSSEVTLKGWTNHVHPMIDHLPQTEESKDEVWSKLCSAAAASDKRWLSRFNDEMNKQKSLVKRDASPKVRSKRTTWSKEEDDELRKCMRKFRDSHFIWKDILDNSETLQRRFRGRDVLLSRAALKDRYRVLMKKSVKSSTTSLVIQPQVQKSRKPWSIDEDQELLDLESDFSASKSKWKDIFEHSELLQSRYSDTKIDLARAALKDRFRVLKKKEISAKQKVFCRNVGMKKRKISSSEDSSDSSGSEFEFDE</sequence>
<evidence type="ECO:0000256" key="1">
    <source>
        <dbReference type="SAM" id="MobiDB-lite"/>
    </source>
</evidence>
<comment type="caution">
    <text evidence="2">The sequence shown here is derived from an EMBL/GenBank/DDBJ whole genome shotgun (WGS) entry which is preliminary data.</text>
</comment>
<reference evidence="2 3" key="1">
    <citation type="journal article" date="2021" name="Sci. Rep.">
        <title>The genome of the diatom Chaetoceros tenuissimus carries an ancient integrated fragment of an extant virus.</title>
        <authorList>
            <person name="Hongo Y."/>
            <person name="Kimura K."/>
            <person name="Takaki Y."/>
            <person name="Yoshida Y."/>
            <person name="Baba S."/>
            <person name="Kobayashi G."/>
            <person name="Nagasaki K."/>
            <person name="Hano T."/>
            <person name="Tomaru Y."/>
        </authorList>
    </citation>
    <scope>NUCLEOTIDE SEQUENCE [LARGE SCALE GENOMIC DNA]</scope>
    <source>
        <strain evidence="2 3">NIES-3715</strain>
    </source>
</reference>
<protein>
    <recommendedName>
        <fullName evidence="4">Myb-like domain-containing protein</fullName>
    </recommendedName>
</protein>
<organism evidence="2 3">
    <name type="scientific">Chaetoceros tenuissimus</name>
    <dbReference type="NCBI Taxonomy" id="426638"/>
    <lineage>
        <taxon>Eukaryota</taxon>
        <taxon>Sar</taxon>
        <taxon>Stramenopiles</taxon>
        <taxon>Ochrophyta</taxon>
        <taxon>Bacillariophyta</taxon>
        <taxon>Coscinodiscophyceae</taxon>
        <taxon>Chaetocerotophycidae</taxon>
        <taxon>Chaetocerotales</taxon>
        <taxon>Chaetocerotaceae</taxon>
        <taxon>Chaetoceros</taxon>
    </lineage>
</organism>
<dbReference type="Proteomes" id="UP001054902">
    <property type="component" value="Unassembled WGS sequence"/>
</dbReference>
<gene>
    <name evidence="2" type="ORF">CTEN210_03601</name>
</gene>
<keyword evidence="3" id="KW-1185">Reference proteome</keyword>
<evidence type="ECO:0000313" key="3">
    <source>
        <dbReference type="Proteomes" id="UP001054902"/>
    </source>
</evidence>
<name>A0AAD3CJN4_9STRA</name>